<name>A0A5C4QQU2_9ACTN</name>
<dbReference type="InterPro" id="IPR050204">
    <property type="entry name" value="AraC_XylS_family_regulators"/>
</dbReference>
<dbReference type="PANTHER" id="PTHR46796">
    <property type="entry name" value="HTH-TYPE TRANSCRIPTIONAL ACTIVATOR RHAS-RELATED"/>
    <property type="match status" value="1"/>
</dbReference>
<keyword evidence="6" id="KW-1185">Reference proteome</keyword>
<dbReference type="PROSITE" id="PS00041">
    <property type="entry name" value="HTH_ARAC_FAMILY_1"/>
    <property type="match status" value="1"/>
</dbReference>
<keyword evidence="2" id="KW-0238">DNA-binding</keyword>
<dbReference type="RefSeq" id="WP_139585258.1">
    <property type="nucleotide sequence ID" value="NZ_VDFY01000162.1"/>
</dbReference>
<dbReference type="Proteomes" id="UP000306145">
    <property type="component" value="Unassembled WGS sequence"/>
</dbReference>
<dbReference type="InterPro" id="IPR018062">
    <property type="entry name" value="HTH_AraC-typ_CS"/>
</dbReference>
<dbReference type="OrthoDB" id="9816011at2"/>
<evidence type="ECO:0000256" key="1">
    <source>
        <dbReference type="ARBA" id="ARBA00023015"/>
    </source>
</evidence>
<proteinExistence type="predicted"/>
<evidence type="ECO:0000313" key="5">
    <source>
        <dbReference type="EMBL" id="TNH28026.1"/>
    </source>
</evidence>
<dbReference type="InterPro" id="IPR018060">
    <property type="entry name" value="HTH_AraC"/>
</dbReference>
<dbReference type="AlphaFoldDB" id="A0A5C4QQU2"/>
<feature type="domain" description="HTH araC/xylS-type" evidence="4">
    <location>
        <begin position="6"/>
        <end position="104"/>
    </location>
</feature>
<comment type="caution">
    <text evidence="5">The sequence shown here is derived from an EMBL/GenBank/DDBJ whole genome shotgun (WGS) entry which is preliminary data.</text>
</comment>
<dbReference type="SMART" id="SM00342">
    <property type="entry name" value="HTH_ARAC"/>
    <property type="match status" value="1"/>
</dbReference>
<protein>
    <submittedName>
        <fullName evidence="5">Helix-turn-helix transcriptional regulator</fullName>
    </submittedName>
</protein>
<dbReference type="Pfam" id="PF12833">
    <property type="entry name" value="HTH_18"/>
    <property type="match status" value="1"/>
</dbReference>
<evidence type="ECO:0000259" key="4">
    <source>
        <dbReference type="PROSITE" id="PS01124"/>
    </source>
</evidence>
<organism evidence="5 6">
    <name type="scientific">Micromonospora orduensis</name>
    <dbReference type="NCBI Taxonomy" id="1420891"/>
    <lineage>
        <taxon>Bacteria</taxon>
        <taxon>Bacillati</taxon>
        <taxon>Actinomycetota</taxon>
        <taxon>Actinomycetes</taxon>
        <taxon>Micromonosporales</taxon>
        <taxon>Micromonosporaceae</taxon>
        <taxon>Micromonospora</taxon>
    </lineage>
</organism>
<evidence type="ECO:0000256" key="3">
    <source>
        <dbReference type="ARBA" id="ARBA00023163"/>
    </source>
</evidence>
<evidence type="ECO:0000256" key="2">
    <source>
        <dbReference type="ARBA" id="ARBA00023125"/>
    </source>
</evidence>
<dbReference type="GO" id="GO:0043565">
    <property type="term" value="F:sequence-specific DNA binding"/>
    <property type="evidence" value="ECO:0007669"/>
    <property type="project" value="InterPro"/>
</dbReference>
<accession>A0A5C4QQU2</accession>
<dbReference type="EMBL" id="VDFY01000162">
    <property type="protein sequence ID" value="TNH28026.1"/>
    <property type="molecule type" value="Genomic_DNA"/>
</dbReference>
<sequence length="265" mass="28962">MNSAIKSAIARIWEGYSEPLSLDEIARSAILSRFHFSRVFRAATRVSPGRYLSAVRIYQAKRLLATTSMSVTDISLAVGFNSLGSFTNHFTDSVGTSPSRFRRMWTEGIRGTPQPEDRALPESGTITGTVTLPAGYATARVYIGAFDTPIIQRRPAAWTVVEAEAGTKARYCLPDVSPGQWFVRAVATADSVDPEPWTRRSLLLGDVDPVTVTDRSTSMVGIALRPKRTTDLPILYAIPDLEAHRPGRAVRAEAGRTAELAPRGR</sequence>
<evidence type="ECO:0000313" key="6">
    <source>
        <dbReference type="Proteomes" id="UP000306145"/>
    </source>
</evidence>
<dbReference type="Gene3D" id="1.10.10.60">
    <property type="entry name" value="Homeodomain-like"/>
    <property type="match status" value="2"/>
</dbReference>
<dbReference type="SUPFAM" id="SSF46689">
    <property type="entry name" value="Homeodomain-like"/>
    <property type="match status" value="2"/>
</dbReference>
<dbReference type="PROSITE" id="PS01124">
    <property type="entry name" value="HTH_ARAC_FAMILY_2"/>
    <property type="match status" value="1"/>
</dbReference>
<dbReference type="InterPro" id="IPR009057">
    <property type="entry name" value="Homeodomain-like_sf"/>
</dbReference>
<dbReference type="GO" id="GO:0003700">
    <property type="term" value="F:DNA-binding transcription factor activity"/>
    <property type="evidence" value="ECO:0007669"/>
    <property type="project" value="InterPro"/>
</dbReference>
<gene>
    <name evidence="5" type="ORF">FHG89_16415</name>
</gene>
<keyword evidence="3" id="KW-0804">Transcription</keyword>
<keyword evidence="1" id="KW-0805">Transcription regulation</keyword>
<reference evidence="5 6" key="1">
    <citation type="submission" date="2019-06" db="EMBL/GenBank/DDBJ databases">
        <title>Micromonospora ordensis sp. nov., isolated from deep marine sediment.</title>
        <authorList>
            <person name="Veyisoglu A."/>
            <person name="Carro L."/>
            <person name="Klenk H.-P."/>
            <person name="Sahin N."/>
        </authorList>
    </citation>
    <scope>NUCLEOTIDE SEQUENCE [LARGE SCALE GENOMIC DNA]</scope>
    <source>
        <strain evidence="5 6">S2509</strain>
    </source>
</reference>